<dbReference type="Proteomes" id="UP001230156">
    <property type="component" value="Unassembled WGS sequence"/>
</dbReference>
<comment type="similarity">
    <text evidence="1">Belongs to the ATP12 family.</text>
</comment>
<dbReference type="InterPro" id="IPR042272">
    <property type="entry name" value="ATP12_ATP_synth-F1-assembly_N"/>
</dbReference>
<dbReference type="InterPro" id="IPR023335">
    <property type="entry name" value="ATP12_ortho_dom_sf"/>
</dbReference>
<organism evidence="4 5">
    <name type="scientific">Dongia sedimenti</name>
    <dbReference type="NCBI Taxonomy" id="3064282"/>
    <lineage>
        <taxon>Bacteria</taxon>
        <taxon>Pseudomonadati</taxon>
        <taxon>Pseudomonadota</taxon>
        <taxon>Alphaproteobacteria</taxon>
        <taxon>Rhodospirillales</taxon>
        <taxon>Dongiaceae</taxon>
        <taxon>Dongia</taxon>
    </lineage>
</organism>
<gene>
    <name evidence="4" type="ORF">Q8A70_00175</name>
</gene>
<proteinExistence type="inferred from homology"/>
<comment type="caution">
    <text evidence="4">The sequence shown here is derived from an EMBL/GenBank/DDBJ whole genome shotgun (WGS) entry which is preliminary data.</text>
</comment>
<evidence type="ECO:0000256" key="2">
    <source>
        <dbReference type="ARBA" id="ARBA00022946"/>
    </source>
</evidence>
<dbReference type="Gene3D" id="1.10.3580.10">
    <property type="entry name" value="ATP12 ATPase"/>
    <property type="match status" value="1"/>
</dbReference>
<dbReference type="Gene3D" id="3.30.2180.10">
    <property type="entry name" value="ATP12-like"/>
    <property type="match status" value="1"/>
</dbReference>
<protein>
    <submittedName>
        <fullName evidence="4">ATP12 family protein</fullName>
    </submittedName>
</protein>
<dbReference type="PANTHER" id="PTHR21013">
    <property type="entry name" value="ATP SYNTHASE MITOCHONDRIAL F1 COMPLEX ASSEMBLY FACTOR 2/ATP12 PROTEIN, MITOCHONDRIAL PRECURSOR"/>
    <property type="match status" value="1"/>
</dbReference>
<keyword evidence="2" id="KW-0809">Transit peptide</keyword>
<evidence type="ECO:0000256" key="3">
    <source>
        <dbReference type="ARBA" id="ARBA00023186"/>
    </source>
</evidence>
<evidence type="ECO:0000313" key="4">
    <source>
        <dbReference type="EMBL" id="MDQ7246055.1"/>
    </source>
</evidence>
<dbReference type="PANTHER" id="PTHR21013:SF10">
    <property type="entry name" value="ATP SYNTHASE MITOCHONDRIAL F1 COMPLEX ASSEMBLY FACTOR 2"/>
    <property type="match status" value="1"/>
</dbReference>
<dbReference type="RefSeq" id="WP_379953422.1">
    <property type="nucleotide sequence ID" value="NZ_JAUYVI010000001.1"/>
</dbReference>
<dbReference type="InterPro" id="IPR011419">
    <property type="entry name" value="ATP12_ATP_synth-F1-assembly"/>
</dbReference>
<keyword evidence="3" id="KW-0143">Chaperone</keyword>
<dbReference type="SUPFAM" id="SSF160909">
    <property type="entry name" value="ATP12-like"/>
    <property type="match status" value="1"/>
</dbReference>
<dbReference type="Pfam" id="PF07542">
    <property type="entry name" value="ATP12"/>
    <property type="match status" value="1"/>
</dbReference>
<reference evidence="5" key="1">
    <citation type="submission" date="2023-08" db="EMBL/GenBank/DDBJ databases">
        <title>Rhodospirillaceae gen. nov., a novel taxon isolated from the Yangtze River Yuezi River estuary sludge.</title>
        <authorList>
            <person name="Ruan L."/>
        </authorList>
    </citation>
    <scope>NUCLEOTIDE SEQUENCE [LARGE SCALE GENOMIC DNA]</scope>
    <source>
        <strain evidence="5">R-7</strain>
    </source>
</reference>
<name>A0ABU0YEC6_9PROT</name>
<dbReference type="EMBL" id="JAUYVI010000001">
    <property type="protein sequence ID" value="MDQ7246055.1"/>
    <property type="molecule type" value="Genomic_DNA"/>
</dbReference>
<evidence type="ECO:0000256" key="1">
    <source>
        <dbReference type="ARBA" id="ARBA00008231"/>
    </source>
</evidence>
<evidence type="ECO:0000313" key="5">
    <source>
        <dbReference type="Proteomes" id="UP001230156"/>
    </source>
</evidence>
<accession>A0ABU0YEC6</accession>
<sequence>MSIDVNRRFYREAAAVQDAEGWRIALDGKVVKTPARNPLLVPTRALAEAIAGEWAAQDTKVRPDTMPLMQFASTAIDRVAPDRDRIVAETAGYAATDLVCYRAEAPAELVARQAAAWDPLIDWLRERYDVALQVATGVMAIPQSDHALAGLTRAVAAQDDHRLTALAVMTGASGSLALALAVLEDRIGPEAAADAAQLDELFQAERWGIDPEAEKRRAAQRADLVAARRFLDLLATGAA</sequence>
<keyword evidence="5" id="KW-1185">Reference proteome</keyword>